<dbReference type="EMBL" id="FQXK01000004">
    <property type="protein sequence ID" value="SHH44885.1"/>
    <property type="molecule type" value="Genomic_DNA"/>
</dbReference>
<reference evidence="3" key="1">
    <citation type="submission" date="2016-11" db="EMBL/GenBank/DDBJ databases">
        <authorList>
            <person name="Varghese N."/>
            <person name="Submissions S."/>
        </authorList>
    </citation>
    <scope>NUCLEOTIDE SEQUENCE [LARGE SCALE GENOMIC DNA]</scope>
    <source>
        <strain evidence="3">DSM 3071</strain>
    </source>
</reference>
<gene>
    <name evidence="2" type="ORF">SAMN02745229_00470</name>
</gene>
<dbReference type="PANTHER" id="PTHR31157:SF1">
    <property type="entry name" value="SCP DOMAIN-CONTAINING PROTEIN"/>
    <property type="match status" value="1"/>
</dbReference>
<dbReference type="CDD" id="cd05379">
    <property type="entry name" value="CAP_bacterial"/>
    <property type="match status" value="1"/>
</dbReference>
<dbReference type="RefSeq" id="WP_073385189.1">
    <property type="nucleotide sequence ID" value="NZ_FQXK01000004.1"/>
</dbReference>
<dbReference type="PANTHER" id="PTHR31157">
    <property type="entry name" value="SCP DOMAIN-CONTAINING PROTEIN"/>
    <property type="match status" value="1"/>
</dbReference>
<evidence type="ECO:0000313" key="2">
    <source>
        <dbReference type="EMBL" id="SHH44885.1"/>
    </source>
</evidence>
<dbReference type="STRING" id="1121131.SAMN02745229_00470"/>
<dbReference type="Proteomes" id="UP000184278">
    <property type="component" value="Unassembled WGS sequence"/>
</dbReference>
<dbReference type="OrthoDB" id="9783944at2"/>
<protein>
    <submittedName>
        <fullName evidence="2">Cysteine-rich secretory protein family protein</fullName>
    </submittedName>
</protein>
<dbReference type="GeneID" id="89509374"/>
<feature type="domain" description="SCP" evidence="1">
    <location>
        <begin position="82"/>
        <end position="190"/>
    </location>
</feature>
<dbReference type="SUPFAM" id="SSF55797">
    <property type="entry name" value="PR-1-like"/>
    <property type="match status" value="1"/>
</dbReference>
<dbReference type="Gene3D" id="3.40.33.10">
    <property type="entry name" value="CAP"/>
    <property type="match status" value="1"/>
</dbReference>
<keyword evidence="3" id="KW-1185">Reference proteome</keyword>
<sequence>MNKLIKYGTFVLALVLVAAIASSLIIGRNKNRIAEDFSDVRAYRTEVSAEDFIDDEEIPGNPFTSPLREDLRNMTADAFFILNDTRIEQNLEPLAWSSELEYYARIRAEEISCMFDKKHVRPNGAAWFTIRASVVLGENIYKGKGNAQEAMASWIPNITDNENFLCTEFTRCAIAVYESDEGEYYWVALFSAE</sequence>
<organism evidence="2 3">
    <name type="scientific">Butyrivibrio fibrisolvens DSM 3071</name>
    <dbReference type="NCBI Taxonomy" id="1121131"/>
    <lineage>
        <taxon>Bacteria</taxon>
        <taxon>Bacillati</taxon>
        <taxon>Bacillota</taxon>
        <taxon>Clostridia</taxon>
        <taxon>Lachnospirales</taxon>
        <taxon>Lachnospiraceae</taxon>
        <taxon>Butyrivibrio</taxon>
    </lineage>
</organism>
<dbReference type="InterPro" id="IPR014044">
    <property type="entry name" value="CAP_dom"/>
</dbReference>
<accession>A0A1M5T2C6</accession>
<evidence type="ECO:0000313" key="3">
    <source>
        <dbReference type="Proteomes" id="UP000184278"/>
    </source>
</evidence>
<evidence type="ECO:0000259" key="1">
    <source>
        <dbReference type="Pfam" id="PF00188"/>
    </source>
</evidence>
<dbReference type="AlphaFoldDB" id="A0A1M5T2C6"/>
<dbReference type="Pfam" id="PF00188">
    <property type="entry name" value="CAP"/>
    <property type="match status" value="1"/>
</dbReference>
<name>A0A1M5T2C6_BUTFI</name>
<proteinExistence type="predicted"/>
<dbReference type="InterPro" id="IPR035940">
    <property type="entry name" value="CAP_sf"/>
</dbReference>